<keyword evidence="8" id="KW-0234">DNA repair</keyword>
<dbReference type="InterPro" id="IPR029119">
    <property type="entry name" value="MutY_C"/>
</dbReference>
<dbReference type="Pfam" id="PF00730">
    <property type="entry name" value="HhH-GPD"/>
    <property type="match status" value="1"/>
</dbReference>
<dbReference type="InterPro" id="IPR011257">
    <property type="entry name" value="DNA_glycosylase"/>
</dbReference>
<proteinExistence type="inferred from homology"/>
<dbReference type="GO" id="GO:0006284">
    <property type="term" value="P:base-excision repair"/>
    <property type="evidence" value="ECO:0007669"/>
    <property type="project" value="UniProtKB-UniRule"/>
</dbReference>
<dbReference type="InterPro" id="IPR015797">
    <property type="entry name" value="NUDIX_hydrolase-like_dom_sf"/>
</dbReference>
<comment type="cofactor">
    <cofactor evidence="10">
        <name>[4Fe-4S] cluster</name>
        <dbReference type="ChEBI" id="CHEBI:49883"/>
    </cofactor>
    <text evidence="10">Binds 1 [4Fe-4S] cluster.</text>
</comment>
<dbReference type="Gene3D" id="3.90.79.10">
    <property type="entry name" value="Nucleoside Triphosphate Pyrophosphohydrolase"/>
    <property type="match status" value="1"/>
</dbReference>
<feature type="domain" description="HhH-GPD" evidence="12">
    <location>
        <begin position="61"/>
        <end position="209"/>
    </location>
</feature>
<evidence type="ECO:0000259" key="12">
    <source>
        <dbReference type="SMART" id="SM00478"/>
    </source>
</evidence>
<comment type="caution">
    <text evidence="13">The sequence shown here is derived from an EMBL/GenBank/DDBJ whole genome shotgun (WGS) entry which is preliminary data.</text>
</comment>
<dbReference type="EC" id="3.2.2.31" evidence="10"/>
<dbReference type="Pfam" id="PF14815">
    <property type="entry name" value="NUDIX_4"/>
    <property type="match status" value="1"/>
</dbReference>
<evidence type="ECO:0000256" key="3">
    <source>
        <dbReference type="ARBA" id="ARBA00022723"/>
    </source>
</evidence>
<comment type="catalytic activity">
    <reaction evidence="10">
        <text>Hydrolyzes free adenine bases from 7,8-dihydro-8-oxoguanine:adenine mismatched double-stranded DNA, leaving an apurinic site.</text>
        <dbReference type="EC" id="3.2.2.31"/>
    </reaction>
</comment>
<dbReference type="GO" id="GO:0051539">
    <property type="term" value="F:4 iron, 4 sulfur cluster binding"/>
    <property type="evidence" value="ECO:0007669"/>
    <property type="project" value="UniProtKB-UniRule"/>
</dbReference>
<evidence type="ECO:0000256" key="2">
    <source>
        <dbReference type="ARBA" id="ARBA00022485"/>
    </source>
</evidence>
<organism evidence="13 14">
    <name type="scientific">Paragonimus westermani</name>
    <dbReference type="NCBI Taxonomy" id="34504"/>
    <lineage>
        <taxon>Eukaryota</taxon>
        <taxon>Metazoa</taxon>
        <taxon>Spiralia</taxon>
        <taxon>Lophotrochozoa</taxon>
        <taxon>Platyhelminthes</taxon>
        <taxon>Trematoda</taxon>
        <taxon>Digenea</taxon>
        <taxon>Plagiorchiida</taxon>
        <taxon>Troglotremata</taxon>
        <taxon>Troglotrematidae</taxon>
        <taxon>Paragonimus</taxon>
    </lineage>
</organism>
<keyword evidence="9 10" id="KW-0326">Glycosidase</keyword>
<protein>
    <recommendedName>
        <fullName evidence="10">Adenine DNA glycosylase</fullName>
        <ecNumber evidence="10">3.2.2.31</ecNumber>
    </recommendedName>
</protein>
<keyword evidence="14" id="KW-1185">Reference proteome</keyword>
<keyword evidence="7" id="KW-0411">Iron-sulfur</keyword>
<dbReference type="SMART" id="SM00478">
    <property type="entry name" value="ENDO3c"/>
    <property type="match status" value="1"/>
</dbReference>
<comment type="similarity">
    <text evidence="1 10">Belongs to the Nth/MutY family.</text>
</comment>
<evidence type="ECO:0000313" key="14">
    <source>
        <dbReference type="Proteomes" id="UP000324629"/>
    </source>
</evidence>
<dbReference type="InterPro" id="IPR003265">
    <property type="entry name" value="HhH-GPD_domain"/>
</dbReference>
<dbReference type="EMBL" id="QNGE01003425">
    <property type="protein sequence ID" value="KAA3674063.1"/>
    <property type="molecule type" value="Genomic_DNA"/>
</dbReference>
<dbReference type="SUPFAM" id="SSF55811">
    <property type="entry name" value="Nudix"/>
    <property type="match status" value="1"/>
</dbReference>
<evidence type="ECO:0000256" key="5">
    <source>
        <dbReference type="ARBA" id="ARBA00022801"/>
    </source>
</evidence>
<evidence type="ECO:0000256" key="11">
    <source>
        <dbReference type="SAM" id="MobiDB-lite"/>
    </source>
</evidence>
<dbReference type="Gene3D" id="1.10.340.30">
    <property type="entry name" value="Hypothetical protein, domain 2"/>
    <property type="match status" value="1"/>
</dbReference>
<evidence type="ECO:0000256" key="10">
    <source>
        <dbReference type="RuleBase" id="RU365096"/>
    </source>
</evidence>
<evidence type="ECO:0000256" key="7">
    <source>
        <dbReference type="ARBA" id="ARBA00023014"/>
    </source>
</evidence>
<feature type="non-terminal residue" evidence="13">
    <location>
        <position position="1"/>
    </location>
</feature>
<dbReference type="GO" id="GO:0035485">
    <property type="term" value="F:adenine/guanine mispair binding"/>
    <property type="evidence" value="ECO:0007669"/>
    <property type="project" value="TreeGrafter"/>
</dbReference>
<gene>
    <name evidence="13" type="ORF">DEA37_0010324</name>
</gene>
<dbReference type="PANTHER" id="PTHR42944">
    <property type="entry name" value="ADENINE DNA GLYCOSYLASE"/>
    <property type="match status" value="1"/>
</dbReference>
<dbReference type="CDD" id="cd03431">
    <property type="entry name" value="NUDIX_DNA_Glycosylase_C-MutY"/>
    <property type="match status" value="1"/>
</dbReference>
<evidence type="ECO:0000256" key="8">
    <source>
        <dbReference type="ARBA" id="ARBA00023204"/>
    </source>
</evidence>
<accession>A0A5J4NF23</accession>
<dbReference type="GO" id="GO:0046872">
    <property type="term" value="F:metal ion binding"/>
    <property type="evidence" value="ECO:0007669"/>
    <property type="project" value="UniProtKB-UniRule"/>
</dbReference>
<dbReference type="GO" id="GO:0000701">
    <property type="term" value="F:purine-specific mismatch base pair DNA N-glycosylase activity"/>
    <property type="evidence" value="ECO:0007669"/>
    <property type="project" value="UniProtKB-EC"/>
</dbReference>
<dbReference type="SUPFAM" id="SSF48150">
    <property type="entry name" value="DNA-glycosylase"/>
    <property type="match status" value="1"/>
</dbReference>
<dbReference type="GO" id="GO:0032357">
    <property type="term" value="F:oxidized purine DNA binding"/>
    <property type="evidence" value="ECO:0007669"/>
    <property type="project" value="TreeGrafter"/>
</dbReference>
<sequence length="419" mass="47793">QRHHFSYTEIECLRQKLLYWYDQHKRDLPWRRMVTISIFLLNIPVQLSQPDPNIRAYAEVMLQQTQVKTVTVYYDRWMKKWPTVDALAAASLEEVNTYWSGLGYYSRARMLHEGAKKVCYFFVHCPKVVAEFNGEIPRTADLLKLKMPGVGRYTAGAIASIVFNEVSEPCATEYHNTLSESSVFWNVSENICQTAYYLTYSTAIPHMRFAVLVIVHVVQDHFISSLGVTNYPVKSSKRLPRTETTAVIVAFSDCTDQHQFLLFRRPKTGLLAGLWEFPSQIVMTPASDSGTAIQSAFDTLLLTIATVLSTPESTRSLWKTKHLGEVLHIFSHIRMTYVVRSLEVCPGDSSSSSLSCRWFQLSELECAPIPTVAKKILDHFRRSTSPGSSDKTNHRKSRKKIAAKEGTTSKQLRLDKFFN</sequence>
<comment type="function">
    <text evidence="10">Adenine glycosylase active on G-A mispairs.</text>
</comment>
<evidence type="ECO:0000256" key="4">
    <source>
        <dbReference type="ARBA" id="ARBA00022763"/>
    </source>
</evidence>
<name>A0A5J4NF23_9TREM</name>
<keyword evidence="4 10" id="KW-0227">DNA damage</keyword>
<reference evidence="13 14" key="1">
    <citation type="journal article" date="2019" name="Gigascience">
        <title>Whole-genome sequence of the oriental lung fluke Paragonimus westermani.</title>
        <authorList>
            <person name="Oey H."/>
            <person name="Zakrzewski M."/>
            <person name="Narain K."/>
            <person name="Devi K.R."/>
            <person name="Agatsuma T."/>
            <person name="Nawaratna S."/>
            <person name="Gobert G.N."/>
            <person name="Jones M.K."/>
            <person name="Ragan M.A."/>
            <person name="McManus D.P."/>
            <person name="Krause L."/>
        </authorList>
    </citation>
    <scope>NUCLEOTIDE SEQUENCE [LARGE SCALE GENOMIC DNA]</scope>
    <source>
        <strain evidence="13 14">IND2009</strain>
    </source>
</reference>
<dbReference type="AlphaFoldDB" id="A0A5J4NF23"/>
<evidence type="ECO:0000313" key="13">
    <source>
        <dbReference type="EMBL" id="KAA3674063.1"/>
    </source>
</evidence>
<dbReference type="GO" id="GO:0006298">
    <property type="term" value="P:mismatch repair"/>
    <property type="evidence" value="ECO:0007669"/>
    <property type="project" value="TreeGrafter"/>
</dbReference>
<dbReference type="InterPro" id="IPR044298">
    <property type="entry name" value="MIG/MutY"/>
</dbReference>
<keyword evidence="3" id="KW-0479">Metal-binding</keyword>
<evidence type="ECO:0000256" key="1">
    <source>
        <dbReference type="ARBA" id="ARBA00008343"/>
    </source>
</evidence>
<keyword evidence="6 10" id="KW-0408">Iron</keyword>
<dbReference type="CDD" id="cd00056">
    <property type="entry name" value="ENDO3c"/>
    <property type="match status" value="1"/>
</dbReference>
<dbReference type="GO" id="GO:0034039">
    <property type="term" value="F:8-oxo-7,8-dihydroguanine DNA N-glycosylase activity"/>
    <property type="evidence" value="ECO:0007669"/>
    <property type="project" value="TreeGrafter"/>
</dbReference>
<dbReference type="PANTHER" id="PTHR42944:SF1">
    <property type="entry name" value="ADENINE DNA GLYCOSYLASE"/>
    <property type="match status" value="1"/>
</dbReference>
<dbReference type="Proteomes" id="UP000324629">
    <property type="component" value="Unassembled WGS sequence"/>
</dbReference>
<dbReference type="GO" id="GO:0005634">
    <property type="term" value="C:nucleus"/>
    <property type="evidence" value="ECO:0007669"/>
    <property type="project" value="TreeGrafter"/>
</dbReference>
<feature type="region of interest" description="Disordered" evidence="11">
    <location>
        <begin position="382"/>
        <end position="408"/>
    </location>
</feature>
<evidence type="ECO:0000256" key="9">
    <source>
        <dbReference type="ARBA" id="ARBA00023295"/>
    </source>
</evidence>
<keyword evidence="5" id="KW-0378">Hydrolase</keyword>
<keyword evidence="2" id="KW-0004">4Fe-4S</keyword>
<evidence type="ECO:0000256" key="6">
    <source>
        <dbReference type="ARBA" id="ARBA00023004"/>
    </source>
</evidence>